<evidence type="ECO:0000256" key="4">
    <source>
        <dbReference type="ARBA" id="ARBA00022475"/>
    </source>
</evidence>
<dbReference type="InterPro" id="IPR013545">
    <property type="entry name" value="T2SS_protein-GspG_C"/>
</dbReference>
<keyword evidence="5" id="KW-0488">Methylation</keyword>
<keyword evidence="9 11" id="KW-0472">Membrane</keyword>
<dbReference type="PANTHER" id="PTHR30093:SF44">
    <property type="entry name" value="TYPE II SECRETION SYSTEM CORE PROTEIN G"/>
    <property type="match status" value="1"/>
</dbReference>
<dbReference type="PRINTS" id="PR00813">
    <property type="entry name" value="BCTERIALGSPG"/>
</dbReference>
<evidence type="ECO:0000256" key="7">
    <source>
        <dbReference type="ARBA" id="ARBA00022692"/>
    </source>
</evidence>
<comment type="subcellular location">
    <subcellularLocation>
        <location evidence="1">Cell inner membrane</location>
        <topology evidence="1">Single-pass membrane protein</topology>
    </subcellularLocation>
</comment>
<gene>
    <name evidence="13" type="primary">gspG</name>
    <name evidence="13" type="ORF">DU478_10185</name>
</gene>
<evidence type="ECO:0000256" key="5">
    <source>
        <dbReference type="ARBA" id="ARBA00022481"/>
    </source>
</evidence>
<evidence type="ECO:0000313" key="13">
    <source>
        <dbReference type="EMBL" id="RDD66283.1"/>
    </source>
</evidence>
<evidence type="ECO:0000256" key="10">
    <source>
        <dbReference type="SAM" id="MobiDB-lite"/>
    </source>
</evidence>
<evidence type="ECO:0000256" key="9">
    <source>
        <dbReference type="ARBA" id="ARBA00023136"/>
    </source>
</evidence>
<dbReference type="InterPro" id="IPR045584">
    <property type="entry name" value="Pilin-like"/>
</dbReference>
<dbReference type="AlphaFoldDB" id="A0A369TLU7"/>
<keyword evidence="8 11" id="KW-1133">Transmembrane helix</keyword>
<dbReference type="Pfam" id="PF08334">
    <property type="entry name" value="T2SSG"/>
    <property type="match status" value="1"/>
</dbReference>
<keyword evidence="4" id="KW-1003">Cell membrane</keyword>
<proteinExistence type="inferred from homology"/>
<feature type="domain" description="Type II secretion system protein GspG C-terminal" evidence="12">
    <location>
        <begin position="37"/>
        <end position="143"/>
    </location>
</feature>
<name>A0A369TLU7_9RHOB</name>
<dbReference type="PROSITE" id="PS00409">
    <property type="entry name" value="PROKAR_NTER_METHYL"/>
    <property type="match status" value="1"/>
</dbReference>
<dbReference type="Proteomes" id="UP000253977">
    <property type="component" value="Unassembled WGS sequence"/>
</dbReference>
<feature type="region of interest" description="Disordered" evidence="10">
    <location>
        <begin position="130"/>
        <end position="153"/>
    </location>
</feature>
<protein>
    <recommendedName>
        <fullName evidence="3">Type II secretion system core protein G</fullName>
    </recommendedName>
</protein>
<reference evidence="13 14" key="1">
    <citation type="submission" date="2018-07" db="EMBL/GenBank/DDBJ databases">
        <title>Thalassococcus profundi sp. nov., a marine bacterium isolated from deep seawater of Okinawa Trough.</title>
        <authorList>
            <person name="Yu M."/>
        </authorList>
    </citation>
    <scope>NUCLEOTIDE SEQUENCE [LARGE SCALE GENOMIC DNA]</scope>
    <source>
        <strain evidence="13 14">WRAS1</strain>
    </source>
</reference>
<dbReference type="PANTHER" id="PTHR30093">
    <property type="entry name" value="GENERAL SECRETION PATHWAY PROTEIN G"/>
    <property type="match status" value="1"/>
</dbReference>
<dbReference type="NCBIfam" id="TIGR02532">
    <property type="entry name" value="IV_pilin_GFxxxE"/>
    <property type="match status" value="1"/>
</dbReference>
<evidence type="ECO:0000259" key="12">
    <source>
        <dbReference type="Pfam" id="PF08334"/>
    </source>
</evidence>
<organism evidence="13 14">
    <name type="scientific">Thalassococcus profundi</name>
    <dbReference type="NCBI Taxonomy" id="2282382"/>
    <lineage>
        <taxon>Bacteria</taxon>
        <taxon>Pseudomonadati</taxon>
        <taxon>Pseudomonadota</taxon>
        <taxon>Alphaproteobacteria</taxon>
        <taxon>Rhodobacterales</taxon>
        <taxon>Roseobacteraceae</taxon>
        <taxon>Thalassococcus</taxon>
    </lineage>
</organism>
<dbReference type="Pfam" id="PF07963">
    <property type="entry name" value="N_methyl"/>
    <property type="match status" value="1"/>
</dbReference>
<evidence type="ECO:0000256" key="1">
    <source>
        <dbReference type="ARBA" id="ARBA00004377"/>
    </source>
</evidence>
<dbReference type="GO" id="GO:0015628">
    <property type="term" value="P:protein secretion by the type II secretion system"/>
    <property type="evidence" value="ECO:0007669"/>
    <property type="project" value="InterPro"/>
</dbReference>
<evidence type="ECO:0000256" key="8">
    <source>
        <dbReference type="ARBA" id="ARBA00022989"/>
    </source>
</evidence>
<evidence type="ECO:0000256" key="11">
    <source>
        <dbReference type="SAM" id="Phobius"/>
    </source>
</evidence>
<keyword evidence="14" id="KW-1185">Reference proteome</keyword>
<dbReference type="OrthoDB" id="9795612at2"/>
<dbReference type="GO" id="GO:0015627">
    <property type="term" value="C:type II protein secretion system complex"/>
    <property type="evidence" value="ECO:0007669"/>
    <property type="project" value="InterPro"/>
</dbReference>
<evidence type="ECO:0000256" key="3">
    <source>
        <dbReference type="ARBA" id="ARBA00020042"/>
    </source>
</evidence>
<dbReference type="InterPro" id="IPR000983">
    <property type="entry name" value="Bac_GSPG_pilin"/>
</dbReference>
<evidence type="ECO:0000256" key="2">
    <source>
        <dbReference type="ARBA" id="ARBA00009984"/>
    </source>
</evidence>
<dbReference type="EMBL" id="QPMK01000006">
    <property type="protein sequence ID" value="RDD66283.1"/>
    <property type="molecule type" value="Genomic_DNA"/>
</dbReference>
<accession>A0A369TLU7</accession>
<sequence length="153" mass="16260">MAPKKQSATPRDAGVTLIEMMVVLVIIAVIAAMVVPNVIGRPDEARVTVAETDLRSIASALELYRLDNRTYPTTSQGLQALVSPPSTPPVPENWSPDGYLEVTPEDPWGNAYVYRSPGQTGDYDLVSLGADGRPGGDSVNADIPLNAQRAASN</sequence>
<keyword evidence="6" id="KW-0997">Cell inner membrane</keyword>
<dbReference type="InterPro" id="IPR012902">
    <property type="entry name" value="N_methyl_site"/>
</dbReference>
<feature type="transmembrane region" description="Helical" evidence="11">
    <location>
        <begin position="20"/>
        <end position="39"/>
    </location>
</feature>
<dbReference type="NCBIfam" id="TIGR01710">
    <property type="entry name" value="typeII_sec_gspG"/>
    <property type="match status" value="1"/>
</dbReference>
<dbReference type="InterPro" id="IPR010054">
    <property type="entry name" value="Type2_sec_GspG"/>
</dbReference>
<keyword evidence="7 11" id="KW-0812">Transmembrane</keyword>
<dbReference type="Gene3D" id="3.30.700.10">
    <property type="entry name" value="Glycoprotein, Type 4 Pilin"/>
    <property type="match status" value="1"/>
</dbReference>
<feature type="region of interest" description="Disordered" evidence="10">
    <location>
        <begin position="76"/>
        <end position="96"/>
    </location>
</feature>
<dbReference type="GO" id="GO:0005886">
    <property type="term" value="C:plasma membrane"/>
    <property type="evidence" value="ECO:0007669"/>
    <property type="project" value="UniProtKB-SubCell"/>
</dbReference>
<evidence type="ECO:0000256" key="6">
    <source>
        <dbReference type="ARBA" id="ARBA00022519"/>
    </source>
</evidence>
<dbReference type="SUPFAM" id="SSF54523">
    <property type="entry name" value="Pili subunits"/>
    <property type="match status" value="1"/>
</dbReference>
<evidence type="ECO:0000313" key="14">
    <source>
        <dbReference type="Proteomes" id="UP000253977"/>
    </source>
</evidence>
<comment type="caution">
    <text evidence="13">The sequence shown here is derived from an EMBL/GenBank/DDBJ whole genome shotgun (WGS) entry which is preliminary data.</text>
</comment>
<dbReference type="RefSeq" id="WP_114510855.1">
    <property type="nucleotide sequence ID" value="NZ_QPMK01000006.1"/>
</dbReference>
<comment type="similarity">
    <text evidence="2">Belongs to the GSP G family.</text>
</comment>